<dbReference type="AlphaFoldDB" id="A0AAE0DP83"/>
<dbReference type="GO" id="GO:0033215">
    <property type="term" value="P:reductive iron assimilation"/>
    <property type="evidence" value="ECO:0007669"/>
    <property type="project" value="TreeGrafter"/>
</dbReference>
<protein>
    <recommendedName>
        <fullName evidence="12">Multicopper oxidase</fullName>
    </recommendedName>
</protein>
<evidence type="ECO:0000313" key="11">
    <source>
        <dbReference type="Proteomes" id="UP001276659"/>
    </source>
</evidence>
<dbReference type="GO" id="GO:0010106">
    <property type="term" value="P:cellular response to iron ion starvation"/>
    <property type="evidence" value="ECO:0007669"/>
    <property type="project" value="TreeGrafter"/>
</dbReference>
<dbReference type="InterPro" id="IPR001117">
    <property type="entry name" value="Cu-oxidase_2nd"/>
</dbReference>
<dbReference type="Gene3D" id="2.60.40.420">
    <property type="entry name" value="Cupredoxins - blue copper proteins"/>
    <property type="match status" value="2"/>
</dbReference>
<keyword evidence="4" id="KW-0560">Oxidoreductase</keyword>
<dbReference type="InterPro" id="IPR045087">
    <property type="entry name" value="Cu-oxidase_fam"/>
</dbReference>
<dbReference type="PROSITE" id="PS00079">
    <property type="entry name" value="MULTICOPPER_OXIDASE1"/>
    <property type="match status" value="1"/>
</dbReference>
<gene>
    <name evidence="10" type="ORF">OEA41_000163</name>
</gene>
<dbReference type="GO" id="GO:0004322">
    <property type="term" value="F:ferroxidase activity"/>
    <property type="evidence" value="ECO:0007669"/>
    <property type="project" value="TreeGrafter"/>
</dbReference>
<evidence type="ECO:0000256" key="7">
    <source>
        <dbReference type="SAM" id="SignalP"/>
    </source>
</evidence>
<keyword evidence="6" id="KW-0325">Glycoprotein</keyword>
<dbReference type="Pfam" id="PF07732">
    <property type="entry name" value="Cu-oxidase_3"/>
    <property type="match status" value="1"/>
</dbReference>
<dbReference type="EMBL" id="JASNWA010000003">
    <property type="protein sequence ID" value="KAK3178031.1"/>
    <property type="molecule type" value="Genomic_DNA"/>
</dbReference>
<dbReference type="CDD" id="cd13877">
    <property type="entry name" value="CuRO_2_Fet3p_like"/>
    <property type="match status" value="1"/>
</dbReference>
<keyword evidence="11" id="KW-1185">Reference proteome</keyword>
<comment type="similarity">
    <text evidence="1">Belongs to the multicopper oxidase family.</text>
</comment>
<evidence type="ECO:0000256" key="3">
    <source>
        <dbReference type="ARBA" id="ARBA00022729"/>
    </source>
</evidence>
<dbReference type="InterPro" id="IPR011707">
    <property type="entry name" value="Cu-oxidase-like_N"/>
</dbReference>
<dbReference type="FunFam" id="2.60.40.420:FF:000025">
    <property type="entry name" value="FET5p Multicopper oxidase"/>
    <property type="match status" value="1"/>
</dbReference>
<dbReference type="SUPFAM" id="SSF49503">
    <property type="entry name" value="Cupredoxins"/>
    <property type="match status" value="2"/>
</dbReference>
<proteinExistence type="inferred from homology"/>
<evidence type="ECO:0000256" key="6">
    <source>
        <dbReference type="ARBA" id="ARBA00023180"/>
    </source>
</evidence>
<dbReference type="Pfam" id="PF00394">
    <property type="entry name" value="Cu-oxidase"/>
    <property type="match status" value="1"/>
</dbReference>
<evidence type="ECO:0000313" key="10">
    <source>
        <dbReference type="EMBL" id="KAK3178031.1"/>
    </source>
</evidence>
<evidence type="ECO:0000256" key="1">
    <source>
        <dbReference type="ARBA" id="ARBA00010609"/>
    </source>
</evidence>
<evidence type="ECO:0008006" key="12">
    <source>
        <dbReference type="Google" id="ProtNLM"/>
    </source>
</evidence>
<dbReference type="CDD" id="cd13851">
    <property type="entry name" value="CuRO_1_Fet3p"/>
    <property type="match status" value="1"/>
</dbReference>
<feature type="chain" id="PRO_5042289019" description="Multicopper oxidase" evidence="7">
    <location>
        <begin position="19"/>
        <end position="350"/>
    </location>
</feature>
<evidence type="ECO:0000256" key="5">
    <source>
        <dbReference type="ARBA" id="ARBA00023008"/>
    </source>
</evidence>
<dbReference type="InterPro" id="IPR044130">
    <property type="entry name" value="CuRO_2_Fet3-like"/>
</dbReference>
<comment type="caution">
    <text evidence="10">The sequence shown here is derived from an EMBL/GenBank/DDBJ whole genome shotgun (WGS) entry which is preliminary data.</text>
</comment>
<accession>A0AAE0DP83</accession>
<evidence type="ECO:0000259" key="9">
    <source>
        <dbReference type="Pfam" id="PF07732"/>
    </source>
</evidence>
<evidence type="ECO:0000259" key="8">
    <source>
        <dbReference type="Pfam" id="PF00394"/>
    </source>
</evidence>
<sequence>MFSLPSIILLCFGMLAHAATITYDFNITWVTANPDGVFPRPVMGINGQWPIPYMTATVGDRIVVNVLNQLGNASTSLHFHGLYMNGTNDMDGPVGVTQCGIPPGSMFTYNFTVDQPGTYWYHSHEPAQYPDGLRGPLIITDPDSPYKGKYEEEIVLTISDWYHAQFADMLKTFISVVNPTGAEPVPEAALFNDTQNLTTPVDPGKTYMFRIINMGAFAGQYFWIEGHAMQIVEVDGIYTEEAAADMIYITTAQRYSVLVTTKNDTTTNFAYVASMDEDLFDKVPKSLNPNVTGWLVYDSTADLPQPALVDSFDPFDDFTLVPTDGEPLLPDSDYSVPLTVLMINLGDGAN</sequence>
<dbReference type="InterPro" id="IPR008972">
    <property type="entry name" value="Cupredoxin"/>
</dbReference>
<name>A0AAE0DP83_9LECA</name>
<dbReference type="PANTHER" id="PTHR11709">
    <property type="entry name" value="MULTI-COPPER OXIDASE"/>
    <property type="match status" value="1"/>
</dbReference>
<dbReference type="PANTHER" id="PTHR11709:SF361">
    <property type="entry name" value="IRON TRANSPORT MULTICOPPER OXIDASE FET3"/>
    <property type="match status" value="1"/>
</dbReference>
<keyword evidence="3 7" id="KW-0732">Signal</keyword>
<dbReference type="GO" id="GO:0005507">
    <property type="term" value="F:copper ion binding"/>
    <property type="evidence" value="ECO:0007669"/>
    <property type="project" value="InterPro"/>
</dbReference>
<feature type="domain" description="Plastocyanin-like" evidence="8">
    <location>
        <begin position="152"/>
        <end position="299"/>
    </location>
</feature>
<reference evidence="10" key="1">
    <citation type="submission" date="2022-11" db="EMBL/GenBank/DDBJ databases">
        <title>Chromosomal genome sequence assembly and mating type (MAT) locus characterization of the leprose asexual lichenized fungus Lepraria neglecta (Nyl.) Erichsen.</title>
        <authorList>
            <person name="Allen J.L."/>
            <person name="Pfeffer B."/>
        </authorList>
    </citation>
    <scope>NUCLEOTIDE SEQUENCE</scope>
    <source>
        <strain evidence="10">Allen 5258</strain>
    </source>
</reference>
<keyword evidence="5" id="KW-0186">Copper</keyword>
<keyword evidence="2" id="KW-0479">Metal-binding</keyword>
<dbReference type="InterPro" id="IPR033138">
    <property type="entry name" value="Cu_oxidase_CS"/>
</dbReference>
<evidence type="ECO:0000256" key="2">
    <source>
        <dbReference type="ARBA" id="ARBA00022723"/>
    </source>
</evidence>
<feature type="domain" description="Plastocyanin-like" evidence="9">
    <location>
        <begin position="27"/>
        <end position="143"/>
    </location>
</feature>
<evidence type="ECO:0000256" key="4">
    <source>
        <dbReference type="ARBA" id="ARBA00023002"/>
    </source>
</evidence>
<dbReference type="Proteomes" id="UP001276659">
    <property type="component" value="Unassembled WGS sequence"/>
</dbReference>
<organism evidence="10 11">
    <name type="scientific">Lepraria neglecta</name>
    <dbReference type="NCBI Taxonomy" id="209136"/>
    <lineage>
        <taxon>Eukaryota</taxon>
        <taxon>Fungi</taxon>
        <taxon>Dikarya</taxon>
        <taxon>Ascomycota</taxon>
        <taxon>Pezizomycotina</taxon>
        <taxon>Lecanoromycetes</taxon>
        <taxon>OSLEUM clade</taxon>
        <taxon>Lecanoromycetidae</taxon>
        <taxon>Lecanorales</taxon>
        <taxon>Lecanorineae</taxon>
        <taxon>Stereocaulaceae</taxon>
        <taxon>Lepraria</taxon>
    </lineage>
</organism>
<feature type="signal peptide" evidence="7">
    <location>
        <begin position="1"/>
        <end position="18"/>
    </location>
</feature>
<dbReference type="FunFam" id="2.60.40.420:FF:000022">
    <property type="entry name" value="FET5p Multicopper oxidase"/>
    <property type="match status" value="1"/>
</dbReference>
<dbReference type="GO" id="GO:0033573">
    <property type="term" value="C:high-affinity iron permease complex"/>
    <property type="evidence" value="ECO:0007669"/>
    <property type="project" value="TreeGrafter"/>
</dbReference>